<dbReference type="EC" id="2.7.7.7" evidence="2"/>
<feature type="domain" description="DNA-directed DNA polymerase family B exonuclease" evidence="10">
    <location>
        <begin position="137"/>
        <end position="275"/>
    </location>
</feature>
<dbReference type="GO" id="GO:0043625">
    <property type="term" value="C:delta DNA polymerase complex"/>
    <property type="evidence" value="ECO:0007669"/>
    <property type="project" value="TreeGrafter"/>
</dbReference>
<dbReference type="SMART" id="SM00486">
    <property type="entry name" value="POLBc"/>
    <property type="match status" value="1"/>
</dbReference>
<dbReference type="InterPro" id="IPR050240">
    <property type="entry name" value="DNA_pol_type-B"/>
</dbReference>
<dbReference type="InterPro" id="IPR036397">
    <property type="entry name" value="RNaseH_sf"/>
</dbReference>
<protein>
    <recommendedName>
        <fullName evidence="2">DNA-directed DNA polymerase</fullName>
        <ecNumber evidence="2">2.7.7.7</ecNumber>
    </recommendedName>
</protein>
<dbReference type="SUPFAM" id="SSF56672">
    <property type="entry name" value="DNA/RNA polymerases"/>
    <property type="match status" value="1"/>
</dbReference>
<dbReference type="GO" id="GO:0003887">
    <property type="term" value="F:DNA-directed DNA polymerase activity"/>
    <property type="evidence" value="ECO:0007669"/>
    <property type="project" value="UniProtKB-KW"/>
</dbReference>
<dbReference type="EMBL" id="MN738933">
    <property type="protein sequence ID" value="QHT32231.1"/>
    <property type="molecule type" value="Genomic_DNA"/>
</dbReference>
<feature type="domain" description="DNA-directed DNA polymerase family B multifunctional" evidence="9">
    <location>
        <begin position="657"/>
        <end position="1151"/>
    </location>
</feature>
<keyword evidence="3" id="KW-0808">Transferase</keyword>
<dbReference type="InterPro" id="IPR012337">
    <property type="entry name" value="RNaseH-like_sf"/>
</dbReference>
<dbReference type="InterPro" id="IPR043502">
    <property type="entry name" value="DNA/RNA_pol_sf"/>
</dbReference>
<evidence type="ECO:0000259" key="9">
    <source>
        <dbReference type="Pfam" id="PF00136"/>
    </source>
</evidence>
<dbReference type="InterPro" id="IPR006133">
    <property type="entry name" value="DNA-dir_DNA_pol_B_exonuc"/>
</dbReference>
<evidence type="ECO:0000256" key="5">
    <source>
        <dbReference type="ARBA" id="ARBA00022932"/>
    </source>
</evidence>
<comment type="similarity">
    <text evidence="1">Belongs to the DNA polymerase type-B family.</text>
</comment>
<reference evidence="11" key="1">
    <citation type="journal article" date="2020" name="Nature">
        <title>Giant virus diversity and host interactions through global metagenomics.</title>
        <authorList>
            <person name="Schulz F."/>
            <person name="Roux S."/>
            <person name="Paez-Espino D."/>
            <person name="Jungbluth S."/>
            <person name="Walsh D.A."/>
            <person name="Denef V.J."/>
            <person name="McMahon K.D."/>
            <person name="Konstantinidis K.T."/>
            <person name="Eloe-Fadrosh E.A."/>
            <person name="Kyrpides N.C."/>
            <person name="Woyke T."/>
        </authorList>
    </citation>
    <scope>NUCLEOTIDE SEQUENCE</scope>
    <source>
        <strain evidence="11">GVMAG-M-3300009159-65</strain>
    </source>
</reference>
<dbReference type="GO" id="GO:0003677">
    <property type="term" value="F:DNA binding"/>
    <property type="evidence" value="ECO:0007669"/>
    <property type="project" value="UniProtKB-KW"/>
</dbReference>
<dbReference type="GO" id="GO:0006287">
    <property type="term" value="P:base-excision repair, gap-filling"/>
    <property type="evidence" value="ECO:0007669"/>
    <property type="project" value="TreeGrafter"/>
</dbReference>
<dbReference type="InterPro" id="IPR023211">
    <property type="entry name" value="DNA_pol_palm_dom_sf"/>
</dbReference>
<dbReference type="Gene3D" id="3.30.420.10">
    <property type="entry name" value="Ribonuclease H-like superfamily/Ribonuclease H"/>
    <property type="match status" value="2"/>
</dbReference>
<keyword evidence="8" id="KW-0175">Coiled coil</keyword>
<evidence type="ECO:0000313" key="11">
    <source>
        <dbReference type="EMBL" id="QHT32231.1"/>
    </source>
</evidence>
<dbReference type="GO" id="GO:0045004">
    <property type="term" value="P:DNA replication proofreading"/>
    <property type="evidence" value="ECO:0007669"/>
    <property type="project" value="TreeGrafter"/>
</dbReference>
<comment type="catalytic activity">
    <reaction evidence="7">
        <text>DNA(n) + a 2'-deoxyribonucleoside 5'-triphosphate = DNA(n+1) + diphosphate</text>
        <dbReference type="Rhea" id="RHEA:22508"/>
        <dbReference type="Rhea" id="RHEA-COMP:17339"/>
        <dbReference type="Rhea" id="RHEA-COMP:17340"/>
        <dbReference type="ChEBI" id="CHEBI:33019"/>
        <dbReference type="ChEBI" id="CHEBI:61560"/>
        <dbReference type="ChEBI" id="CHEBI:173112"/>
        <dbReference type="EC" id="2.7.7.7"/>
    </reaction>
</comment>
<dbReference type="PANTHER" id="PTHR10322:SF23">
    <property type="entry name" value="DNA POLYMERASE DELTA CATALYTIC SUBUNIT"/>
    <property type="match status" value="1"/>
</dbReference>
<dbReference type="AlphaFoldDB" id="A0A6C0EU69"/>
<organism evidence="11">
    <name type="scientific">viral metagenome</name>
    <dbReference type="NCBI Taxonomy" id="1070528"/>
    <lineage>
        <taxon>unclassified sequences</taxon>
        <taxon>metagenomes</taxon>
        <taxon>organismal metagenomes</taxon>
    </lineage>
</organism>
<feature type="domain" description="DNA-directed DNA polymerase family B exonuclease" evidence="10">
    <location>
        <begin position="345"/>
        <end position="498"/>
    </location>
</feature>
<proteinExistence type="inferred from homology"/>
<dbReference type="GO" id="GO:0008296">
    <property type="term" value="F:3'-5'-DNA exonuclease activity"/>
    <property type="evidence" value="ECO:0007669"/>
    <property type="project" value="TreeGrafter"/>
</dbReference>
<evidence type="ECO:0000256" key="4">
    <source>
        <dbReference type="ARBA" id="ARBA00022695"/>
    </source>
</evidence>
<sequence>MPLQCKLIDFVIKEKDNFQIQMFGIDEKRNTYSVTINDFNPFVYIKVGNKWTKNDCDDFIEHLKSHPDFGYQAKQNIVKYELIQKKTLYGFDGGKYYNFIFISCKNMFFIHKLKSLYYDKETQKTNMGYLYNSNYTQMYECMVPPLLRFFHIQNISPSGWVSIEKYNSTIHKRTTCKYEISAQFRSIVPVEDKEMSVPYKICSFDIEANSSHGDFPESIKNYKKVAYDIIYSLDNLSLSKEEMPSMLKELLYNVFDFKSSLTIDKCFLKKDYDEDEFERNFTQLLKSVILNNKQVEHNLNNYFKTEDEESSLSLPKSIPSDIIQMICSDIENPIKIAHLMVIMEQCFPELEGDQVTFIGSSFVNYGEEKPYLQHCVCLTKTEQIIPGQIIESYDTESEVLCAWSNLIQKEDPDIIIGYNIFGFDFKFMHERAQETKCLNEFMRLGRNVEYSTDLQETSIILASGPYDLKFLAMEGRLTIDVYTYMRKEFILDSYKLDFVSSYLLGDKIKSFTNTIVTSDLTCESSESSDLTNEKDKTYTCIIHTKNIKGIEIGSYVHFEIINNSCDAYDDNKKFKICGFHKDGFIIEGHIHCEEKMKWGLAKDDITPQQIFEMTKQGPEERGIIAKYCIQDCNLVQEIFQKIDIVTTYIEMSKLCSIPIDFLMKRGQGIKLTSYVAKKCREKDTLMPLISKGNENEMYEGAIVLEPKCNLYLDLPVACVDYSSLYPSCSISENISSDSKVWTIEYNLDGSIKKDRGIEKITGVRDATGKFIYDNLPGYEYVDIKYDTFSYIRLTPTSAATKQLTGYKICRWAQFPKDQKGILPSILQECLFARKTTRKQMVQETDPFKKNILDKRQLSIKITANSLYGQCGSKTSTFYDIDVAASITAMGRTLIIYAREIIENVYKDLTVDTSYGKMITNAEYIYGDTDSVFFTFNLKFEDGTKVKPQDALATTILLAKEAGHLASQFLKNPHDLEYEKTFMPFCLLSKKRYVGMLYEDDPTVCYRKSMGIVLKRRDNAPIVKDIYGGIIDILMKDKDIDKSIIFLKKMLQQLVEEDIPTEKLIISKSIRSFYKNPKQIAHNVLAERIGERDPGNKPSPGDRIPYIFIQTQGKKLQGEKIETPSFIKERKLKIDYGYYISNQIMNPVLQIYSLVLFDMKEFKRRKNSFINELATLKDNMEEHKYKKKEQDLKDKEVEKILFEPYLIIEKNKKNNNKMITSFFK</sequence>
<dbReference type="GO" id="GO:0000166">
    <property type="term" value="F:nucleotide binding"/>
    <property type="evidence" value="ECO:0007669"/>
    <property type="project" value="InterPro"/>
</dbReference>
<dbReference type="Gene3D" id="3.90.1600.10">
    <property type="entry name" value="Palm domain of DNA polymerase"/>
    <property type="match status" value="3"/>
</dbReference>
<keyword evidence="5" id="KW-0239">DNA-directed DNA polymerase</keyword>
<accession>A0A6C0EU69</accession>
<evidence type="ECO:0000259" key="10">
    <source>
        <dbReference type="Pfam" id="PF03104"/>
    </source>
</evidence>
<feature type="coiled-coil region" evidence="8">
    <location>
        <begin position="1158"/>
        <end position="1192"/>
    </location>
</feature>
<evidence type="ECO:0000256" key="2">
    <source>
        <dbReference type="ARBA" id="ARBA00012417"/>
    </source>
</evidence>
<evidence type="ECO:0000256" key="1">
    <source>
        <dbReference type="ARBA" id="ARBA00005755"/>
    </source>
</evidence>
<dbReference type="SUPFAM" id="SSF53098">
    <property type="entry name" value="Ribonuclease H-like"/>
    <property type="match status" value="1"/>
</dbReference>
<evidence type="ECO:0000256" key="6">
    <source>
        <dbReference type="ARBA" id="ARBA00023125"/>
    </source>
</evidence>
<dbReference type="PRINTS" id="PR00106">
    <property type="entry name" value="DNAPOLB"/>
</dbReference>
<dbReference type="Gene3D" id="1.10.132.60">
    <property type="entry name" value="DNA polymerase family B, C-terminal domain"/>
    <property type="match status" value="1"/>
</dbReference>
<dbReference type="Pfam" id="PF00136">
    <property type="entry name" value="DNA_pol_B"/>
    <property type="match status" value="1"/>
</dbReference>
<evidence type="ECO:0000256" key="3">
    <source>
        <dbReference type="ARBA" id="ARBA00022679"/>
    </source>
</evidence>
<name>A0A6C0EU69_9ZZZZ</name>
<dbReference type="InterPro" id="IPR042087">
    <property type="entry name" value="DNA_pol_B_thumb"/>
</dbReference>
<dbReference type="PANTHER" id="PTHR10322">
    <property type="entry name" value="DNA POLYMERASE CATALYTIC SUBUNIT"/>
    <property type="match status" value="1"/>
</dbReference>
<keyword evidence="4" id="KW-0548">Nucleotidyltransferase</keyword>
<dbReference type="InterPro" id="IPR006134">
    <property type="entry name" value="DNA-dir_DNA_pol_B_multi_dom"/>
</dbReference>
<dbReference type="Gene3D" id="3.30.342.10">
    <property type="entry name" value="DNA Polymerase, chain B, domain 1"/>
    <property type="match status" value="1"/>
</dbReference>
<evidence type="ECO:0000256" key="7">
    <source>
        <dbReference type="ARBA" id="ARBA00049244"/>
    </source>
</evidence>
<dbReference type="GO" id="GO:0006297">
    <property type="term" value="P:nucleotide-excision repair, DNA gap filling"/>
    <property type="evidence" value="ECO:0007669"/>
    <property type="project" value="TreeGrafter"/>
</dbReference>
<dbReference type="Pfam" id="PF03104">
    <property type="entry name" value="DNA_pol_B_exo1"/>
    <property type="match status" value="2"/>
</dbReference>
<keyword evidence="6" id="KW-0238">DNA-binding</keyword>
<dbReference type="InterPro" id="IPR006172">
    <property type="entry name" value="DNA-dir_DNA_pol_B"/>
</dbReference>
<evidence type="ECO:0000256" key="8">
    <source>
        <dbReference type="SAM" id="Coils"/>
    </source>
</evidence>